<dbReference type="EMBL" id="MN208379">
    <property type="protein sequence ID" value="QHB21568.1"/>
    <property type="molecule type" value="mRNA"/>
</dbReference>
<proteinExistence type="evidence at transcript level"/>
<dbReference type="PANTHER" id="PTHR24252:SF7">
    <property type="entry name" value="HYALIN"/>
    <property type="match status" value="1"/>
</dbReference>
<keyword evidence="2" id="KW-0720">Serine protease</keyword>
<dbReference type="SMART" id="SM00020">
    <property type="entry name" value="Tryp_SPc"/>
    <property type="match status" value="1"/>
</dbReference>
<keyword evidence="2" id="KW-0378">Hydrolase</keyword>
<sequence length="311" mass="34942">MWKFIIILALSVALSLSQDVDIDSSEHGVTEGKVKTNCTCGLSNKSPKRIIGGEESGVNEWPMMVAVIVKNWRNITENMFTCGGTIITHRHIITAGHCLHDDKGRPYKEEELGFVLGAHNLKKIDYKDPNILRTAEKFIKHPKYKWAVTYDVAIVILPKIEFSKIIGPACLPTERFDFENKRLKIAGWGFIDPSGPISDVLKKTNLISQKLETCWNVYKHVIGAPLEIKDPYQACTSQPGTSPCRGDSGGPIMWVDPKTNRYMLVAVPSYAVYFCHLYPQVSSDASYFEPWIQQVISETYPEEKTCAKISS</sequence>
<feature type="signal peptide" evidence="3">
    <location>
        <begin position="1"/>
        <end position="17"/>
    </location>
</feature>
<dbReference type="PANTHER" id="PTHR24252">
    <property type="entry name" value="ACROSIN-RELATED"/>
    <property type="match status" value="1"/>
</dbReference>
<keyword evidence="2 5" id="KW-0645">Protease</keyword>
<feature type="chain" id="PRO_5025472901" evidence="3">
    <location>
        <begin position="18"/>
        <end position="311"/>
    </location>
</feature>
<name>A0A6B9L6H5_PLARH</name>
<keyword evidence="1" id="KW-1015">Disulfide bond</keyword>
<evidence type="ECO:0000256" key="2">
    <source>
        <dbReference type="RuleBase" id="RU363034"/>
    </source>
</evidence>
<protein>
    <submittedName>
        <fullName evidence="5">Venom S1 protease 23</fullName>
    </submittedName>
</protein>
<dbReference type="GO" id="GO:0004252">
    <property type="term" value="F:serine-type endopeptidase activity"/>
    <property type="evidence" value="ECO:0007669"/>
    <property type="project" value="InterPro"/>
</dbReference>
<dbReference type="PROSITE" id="PS00135">
    <property type="entry name" value="TRYPSIN_SER"/>
    <property type="match status" value="1"/>
</dbReference>
<accession>A0A6B9L6H5</accession>
<dbReference type="PROSITE" id="PS00134">
    <property type="entry name" value="TRYPSIN_HIS"/>
    <property type="match status" value="1"/>
</dbReference>
<dbReference type="InterPro" id="IPR001254">
    <property type="entry name" value="Trypsin_dom"/>
</dbReference>
<dbReference type="Gene3D" id="2.40.10.10">
    <property type="entry name" value="Trypsin-like serine proteases"/>
    <property type="match status" value="1"/>
</dbReference>
<evidence type="ECO:0000256" key="1">
    <source>
        <dbReference type="ARBA" id="ARBA00023157"/>
    </source>
</evidence>
<dbReference type="PRINTS" id="PR00722">
    <property type="entry name" value="CHYMOTRYPSIN"/>
</dbReference>
<dbReference type="Pfam" id="PF00089">
    <property type="entry name" value="Trypsin"/>
    <property type="match status" value="1"/>
</dbReference>
<dbReference type="PROSITE" id="PS50240">
    <property type="entry name" value="TRYPSIN_DOM"/>
    <property type="match status" value="1"/>
</dbReference>
<dbReference type="InterPro" id="IPR043504">
    <property type="entry name" value="Peptidase_S1_PA_chymotrypsin"/>
</dbReference>
<evidence type="ECO:0000256" key="3">
    <source>
        <dbReference type="SAM" id="SignalP"/>
    </source>
</evidence>
<evidence type="ECO:0000313" key="5">
    <source>
        <dbReference type="EMBL" id="QHB21568.1"/>
    </source>
</evidence>
<dbReference type="AlphaFoldDB" id="A0A6B9L6H5"/>
<dbReference type="GO" id="GO:0006508">
    <property type="term" value="P:proteolysis"/>
    <property type="evidence" value="ECO:0007669"/>
    <property type="project" value="UniProtKB-KW"/>
</dbReference>
<feature type="domain" description="Peptidase S1" evidence="4">
    <location>
        <begin position="50"/>
        <end position="297"/>
    </location>
</feature>
<keyword evidence="3" id="KW-0732">Signal</keyword>
<dbReference type="SUPFAM" id="SSF50494">
    <property type="entry name" value="Trypsin-like serine proteases"/>
    <property type="match status" value="1"/>
</dbReference>
<dbReference type="InterPro" id="IPR009003">
    <property type="entry name" value="Peptidase_S1_PA"/>
</dbReference>
<dbReference type="InterPro" id="IPR033116">
    <property type="entry name" value="TRYPSIN_SER"/>
</dbReference>
<dbReference type="InterPro" id="IPR001314">
    <property type="entry name" value="Peptidase_S1A"/>
</dbReference>
<reference evidence="5" key="1">
    <citation type="journal article" date="2019" name="Toxins">
        <title>Missiles of mass disruption: composition and glandular origin of venom used as a projectile defensive weapon by the assassin bug Platymeris rhadamanthus.</title>
        <authorList>
            <person name="Walker A.A."/>
            <person name="Robinson S.D."/>
            <person name="Undheim E.A.B."/>
            <person name="Jin J."/>
            <person name="Han X."/>
            <person name="Fry B.G."/>
            <person name="Vetter I."/>
            <person name="King G.F."/>
        </authorList>
    </citation>
    <scope>NUCLEOTIDE SEQUENCE</scope>
    <source>
        <tissue evidence="5">Venom glands</tissue>
    </source>
</reference>
<dbReference type="InterPro" id="IPR018114">
    <property type="entry name" value="TRYPSIN_HIS"/>
</dbReference>
<organism evidence="5">
    <name type="scientific">Platymeris rhadamanthus</name>
    <name type="common">Red spot assassin bug</name>
    <dbReference type="NCBI Taxonomy" id="1134088"/>
    <lineage>
        <taxon>Eukaryota</taxon>
        <taxon>Metazoa</taxon>
        <taxon>Ecdysozoa</taxon>
        <taxon>Arthropoda</taxon>
        <taxon>Hexapoda</taxon>
        <taxon>Insecta</taxon>
        <taxon>Pterygota</taxon>
        <taxon>Neoptera</taxon>
        <taxon>Paraneoptera</taxon>
        <taxon>Hemiptera</taxon>
        <taxon>Heteroptera</taxon>
        <taxon>Panheteroptera</taxon>
        <taxon>Cimicomorpha</taxon>
        <taxon>Reduviidae</taxon>
        <taxon>Platymeris</taxon>
    </lineage>
</organism>
<evidence type="ECO:0000259" key="4">
    <source>
        <dbReference type="PROSITE" id="PS50240"/>
    </source>
</evidence>
<dbReference type="CDD" id="cd00190">
    <property type="entry name" value="Tryp_SPc"/>
    <property type="match status" value="1"/>
</dbReference>